<evidence type="ECO:0000313" key="2">
    <source>
        <dbReference type="Proteomes" id="UP001386955"/>
    </source>
</evidence>
<accession>A0AAN9XJM4</accession>
<dbReference type="EMBL" id="JAYMYS010000004">
    <property type="protein sequence ID" value="KAK7394646.1"/>
    <property type="molecule type" value="Genomic_DNA"/>
</dbReference>
<keyword evidence="2" id="KW-1185">Reference proteome</keyword>
<reference evidence="1 2" key="1">
    <citation type="submission" date="2024-01" db="EMBL/GenBank/DDBJ databases">
        <title>The genomes of 5 underutilized Papilionoideae crops provide insights into root nodulation and disease resistanc.</title>
        <authorList>
            <person name="Jiang F."/>
        </authorList>
    </citation>
    <scope>NUCLEOTIDE SEQUENCE [LARGE SCALE GENOMIC DNA]</scope>
    <source>
        <strain evidence="1">DUOXIRENSHENG_FW03</strain>
        <tissue evidence="1">Leaves</tissue>
    </source>
</reference>
<organism evidence="1 2">
    <name type="scientific">Psophocarpus tetragonolobus</name>
    <name type="common">Winged bean</name>
    <name type="synonym">Dolichos tetragonolobus</name>
    <dbReference type="NCBI Taxonomy" id="3891"/>
    <lineage>
        <taxon>Eukaryota</taxon>
        <taxon>Viridiplantae</taxon>
        <taxon>Streptophyta</taxon>
        <taxon>Embryophyta</taxon>
        <taxon>Tracheophyta</taxon>
        <taxon>Spermatophyta</taxon>
        <taxon>Magnoliopsida</taxon>
        <taxon>eudicotyledons</taxon>
        <taxon>Gunneridae</taxon>
        <taxon>Pentapetalae</taxon>
        <taxon>rosids</taxon>
        <taxon>fabids</taxon>
        <taxon>Fabales</taxon>
        <taxon>Fabaceae</taxon>
        <taxon>Papilionoideae</taxon>
        <taxon>50 kb inversion clade</taxon>
        <taxon>NPAAA clade</taxon>
        <taxon>indigoferoid/millettioid clade</taxon>
        <taxon>Phaseoleae</taxon>
        <taxon>Psophocarpus</taxon>
    </lineage>
</organism>
<sequence>MDYKHRDECKHVKEDKEKHGDKCITTGRRRFFNEGLHRHNSSVCLENRDPEVKIKKKTQHSTRVERA</sequence>
<comment type="caution">
    <text evidence="1">The sequence shown here is derived from an EMBL/GenBank/DDBJ whole genome shotgun (WGS) entry which is preliminary data.</text>
</comment>
<dbReference type="AlphaFoldDB" id="A0AAN9XJM4"/>
<protein>
    <submittedName>
        <fullName evidence="1">Uncharacterized protein</fullName>
    </submittedName>
</protein>
<name>A0AAN9XJM4_PSOTE</name>
<evidence type="ECO:0000313" key="1">
    <source>
        <dbReference type="EMBL" id="KAK7394646.1"/>
    </source>
</evidence>
<proteinExistence type="predicted"/>
<dbReference type="Proteomes" id="UP001386955">
    <property type="component" value="Unassembled WGS sequence"/>
</dbReference>
<gene>
    <name evidence="1" type="ORF">VNO78_15180</name>
</gene>